<gene>
    <name evidence="1" type="ORF">BV25DRAFT_1802271</name>
</gene>
<sequence>MFKKPPSNLKTSAPLRSSDRRKLKQRVAQRFALDPEIADLLVPDGLLSMKFSTHTGEPGLFYLAADGGPLWFTIGKDSDEMIPTVYTLWKHPTLLPFVSTPAAVIPVLTGGADLMAPGIVERPHALQANSLVCVTKYERDARGPPLAVGHMLVDAERLTDGAKGKAVTILHTWKDHLWSMGDKGEPPAPVPTAAQEEVEFGEGDNEPKEGATPRMSEDPDGTSEAPGTSTNESASEHPVMQEADSPQETKFSPEEVSAILRTSLLQALRTSLSSLPLSVFPIPATTFYASYILPARPASATPTTPIDIKHSAFKSLAVLLRQSEKQGLLKLKDARPDVVITAVFPDHADVVAHTLHRTVGEIENRKKREQEKSEKKAQEEGEKEKSMSITELWKPHSGSVKFFQEAGMDSSALYTVSEIKTTLDGYIAAHDLVNKAEQQYINVGDDALLRTTLYAPSGKSGAQPPEFAKRGELVSTLCGRMQAFYKIQVGNGEALTKKGQLHPISVVVKIRQGRKACTLITGYEPFFLTSGTIADTLRAQCASATSVSPIAGRAAGEEVMVQGKQTKPVVNFLLGMGVPKEWIETADLTGKKK</sequence>
<dbReference type="EMBL" id="MU277203">
    <property type="protein sequence ID" value="KAI0063371.1"/>
    <property type="molecule type" value="Genomic_DNA"/>
</dbReference>
<dbReference type="Proteomes" id="UP000814140">
    <property type="component" value="Unassembled WGS sequence"/>
</dbReference>
<reference evidence="1" key="2">
    <citation type="journal article" date="2022" name="New Phytol.">
        <title>Evolutionary transition to the ectomycorrhizal habit in the genomes of a hyperdiverse lineage of mushroom-forming fungi.</title>
        <authorList>
            <person name="Looney B."/>
            <person name="Miyauchi S."/>
            <person name="Morin E."/>
            <person name="Drula E."/>
            <person name="Courty P.E."/>
            <person name="Kohler A."/>
            <person name="Kuo A."/>
            <person name="LaButti K."/>
            <person name="Pangilinan J."/>
            <person name="Lipzen A."/>
            <person name="Riley R."/>
            <person name="Andreopoulos W."/>
            <person name="He G."/>
            <person name="Johnson J."/>
            <person name="Nolan M."/>
            <person name="Tritt A."/>
            <person name="Barry K.W."/>
            <person name="Grigoriev I.V."/>
            <person name="Nagy L.G."/>
            <person name="Hibbett D."/>
            <person name="Henrissat B."/>
            <person name="Matheny P.B."/>
            <person name="Labbe J."/>
            <person name="Martin F.M."/>
        </authorList>
    </citation>
    <scope>NUCLEOTIDE SEQUENCE</scope>
    <source>
        <strain evidence="1">HHB10654</strain>
    </source>
</reference>
<keyword evidence="2" id="KW-1185">Reference proteome</keyword>
<evidence type="ECO:0000313" key="1">
    <source>
        <dbReference type="EMBL" id="KAI0063371.1"/>
    </source>
</evidence>
<evidence type="ECO:0000313" key="2">
    <source>
        <dbReference type="Proteomes" id="UP000814140"/>
    </source>
</evidence>
<reference evidence="1" key="1">
    <citation type="submission" date="2021-03" db="EMBL/GenBank/DDBJ databases">
        <authorList>
            <consortium name="DOE Joint Genome Institute"/>
            <person name="Ahrendt S."/>
            <person name="Looney B.P."/>
            <person name="Miyauchi S."/>
            <person name="Morin E."/>
            <person name="Drula E."/>
            <person name="Courty P.E."/>
            <person name="Chicoki N."/>
            <person name="Fauchery L."/>
            <person name="Kohler A."/>
            <person name="Kuo A."/>
            <person name="Labutti K."/>
            <person name="Pangilinan J."/>
            <person name="Lipzen A."/>
            <person name="Riley R."/>
            <person name="Andreopoulos W."/>
            <person name="He G."/>
            <person name="Johnson J."/>
            <person name="Barry K.W."/>
            <person name="Grigoriev I.V."/>
            <person name="Nagy L."/>
            <person name="Hibbett D."/>
            <person name="Henrissat B."/>
            <person name="Matheny P.B."/>
            <person name="Labbe J."/>
            <person name="Martin F."/>
        </authorList>
    </citation>
    <scope>NUCLEOTIDE SEQUENCE</scope>
    <source>
        <strain evidence="1">HHB10654</strain>
    </source>
</reference>
<proteinExistence type="predicted"/>
<protein>
    <submittedName>
        <fullName evidence="1">Uncharacterized protein</fullName>
    </submittedName>
</protein>
<accession>A0ACB8T5G5</accession>
<name>A0ACB8T5G5_9AGAM</name>
<comment type="caution">
    <text evidence="1">The sequence shown here is derived from an EMBL/GenBank/DDBJ whole genome shotgun (WGS) entry which is preliminary data.</text>
</comment>
<organism evidence="1 2">
    <name type="scientific">Artomyces pyxidatus</name>
    <dbReference type="NCBI Taxonomy" id="48021"/>
    <lineage>
        <taxon>Eukaryota</taxon>
        <taxon>Fungi</taxon>
        <taxon>Dikarya</taxon>
        <taxon>Basidiomycota</taxon>
        <taxon>Agaricomycotina</taxon>
        <taxon>Agaricomycetes</taxon>
        <taxon>Russulales</taxon>
        <taxon>Auriscalpiaceae</taxon>
        <taxon>Artomyces</taxon>
    </lineage>
</organism>